<evidence type="ECO:0000256" key="8">
    <source>
        <dbReference type="ARBA" id="ARBA00023136"/>
    </source>
</evidence>
<evidence type="ECO:0000256" key="12">
    <source>
        <dbReference type="PIRSR" id="PIRSR600720-1"/>
    </source>
</evidence>
<dbReference type="SUPFAM" id="SSF57889">
    <property type="entry name" value="Cysteine-rich domain"/>
    <property type="match status" value="1"/>
</dbReference>
<reference evidence="22 23" key="1">
    <citation type="submission" date="2015-04" db="EMBL/GenBank/DDBJ databases">
        <authorList>
            <person name="Syromyatnikov M.Y."/>
            <person name="Popov V.N."/>
        </authorList>
    </citation>
    <scope>NUCLEOTIDE SEQUENCE [LARGE SCALE GENOMIC DNA]</scope>
</reference>
<feature type="compositionally biased region" description="Basic and acidic residues" evidence="18">
    <location>
        <begin position="905"/>
        <end position="922"/>
    </location>
</feature>
<feature type="domain" description="Phorbol-ester/DAG-type" evidence="20">
    <location>
        <begin position="174"/>
        <end position="220"/>
    </location>
</feature>
<keyword evidence="16" id="KW-0357">Heparan sulfate</keyword>
<dbReference type="SMART" id="SM00109">
    <property type="entry name" value="C1"/>
    <property type="match status" value="1"/>
</dbReference>
<name>A0A1J1ISY5_9DIPT</name>
<feature type="binding site" evidence="12">
    <location>
        <position position="556"/>
    </location>
    <ligand>
        <name>a protein</name>
        <dbReference type="ChEBI" id="CHEBI:16541"/>
    </ligand>
    <ligandPart>
        <name>C-terminal Xaa-(2S)-2-hydroxyglycine residue</name>
        <dbReference type="ChEBI" id="CHEBI:142768"/>
    </ligandPart>
</feature>
<evidence type="ECO:0000256" key="13">
    <source>
        <dbReference type="PIRSR" id="PIRSR600720-2"/>
    </source>
</evidence>
<keyword evidence="6 13" id="KW-0862">Zinc</keyword>
<evidence type="ECO:0000256" key="19">
    <source>
        <dbReference type="SAM" id="Phobius"/>
    </source>
</evidence>
<keyword evidence="16" id="KW-0654">Proteoglycan</keyword>
<accession>A0A1J1ISY5</accession>
<dbReference type="InterPro" id="IPR000720">
    <property type="entry name" value="PHM/PAL"/>
</dbReference>
<evidence type="ECO:0000256" key="16">
    <source>
        <dbReference type="RuleBase" id="RU000649"/>
    </source>
</evidence>
<feature type="repeat" description="NHL" evidence="15">
    <location>
        <begin position="528"/>
        <end position="567"/>
    </location>
</feature>
<dbReference type="Proteomes" id="UP000183832">
    <property type="component" value="Unassembled WGS sequence"/>
</dbReference>
<feature type="binding site" evidence="12">
    <location>
        <position position="613"/>
    </location>
    <ligand>
        <name>a protein</name>
        <dbReference type="ChEBI" id="CHEBI:16541"/>
    </ligand>
    <ligandPart>
        <name>C-terminal Xaa-(2S)-2-hydroxyglycine residue</name>
        <dbReference type="ChEBI" id="CHEBI:142768"/>
    </ligandPart>
</feature>
<protein>
    <recommendedName>
        <fullName evidence="16">Syndecan</fullName>
    </recommendedName>
</protein>
<feature type="compositionally biased region" description="Polar residues" evidence="18">
    <location>
        <begin position="970"/>
        <end position="983"/>
    </location>
</feature>
<dbReference type="PRINTS" id="PR00790">
    <property type="entry name" value="PAMONOXGNASE"/>
</dbReference>
<feature type="binding site" evidence="13">
    <location>
        <position position="690"/>
    </location>
    <ligand>
        <name>Zn(2+)</name>
        <dbReference type="ChEBI" id="CHEBI:29105"/>
        <note>catalytic</note>
    </ligand>
</feature>
<feature type="compositionally biased region" description="Low complexity" evidence="18">
    <location>
        <begin position="954"/>
        <end position="965"/>
    </location>
</feature>
<sequence length="1101" mass="123863">MENNGAAADSPLHEMQLELENVQSVIQLTKENIDTLNERFSKFKPSPKIYLEEYQDLTSKLHQLKMMEQNLVEKMQSIQEQNEIETRAQPKQPKLFLRAHLPNQQRTSVQVVPGMRLRDALSKALSRRNLTFDMCEVYQSDTDVQIPWDTDISSINCEISVRILDIVGFPTYISHQFIRKTFFSLAFCECCRRLLFTGFYCNQCNYRFHQRCVDKVPPLCSKLQMDTYYQMLLANTDNSSGLYTGSSLHKHPKTLNFENRSNSAPNVCVNSVLRPLLGGDQKILANAKCPIPIQTYCEHSHSTQASPTNTLKHVNRRQRARSADESNKILSPREQIQTGEDWNIDAIIICTNFVSSYEHDYDFTDFERLQAAQRMIGKKNEGPIQVPYSAADVQKALRELKQDYSEVSNWPTPSRTLGAISAVSLDVNKNVVVFHRAERVWDSGTFDNTNIFLHRNLGPIQDNTIVKYDRETGNVMTEWGKNMFYLPHGLHINGNYYYITDVALHQVFRFNIQNSTTKPELTLGEAFKPGRSAKLFCKPTSVATLDNGDFFVADGYCNSRIVKFNFAGEKILEWGKASFSGPAMPGYEPPNAFAVPHALTLVPDKGLLCVADRENGRVQCFSTEEGKYVMQFHSPIVGDRLFSVAYANGTLFVVNGPEFRQDVIEIRGYTFNMKSGDVTSKFGSFLDPHDLTVTSDAKEIYVADLTADKNGHRLHKFMLNGLKPTRTSGDNGNLVSKTNVHRGDTALLVGSIVLLFTVFTIGLAILISRKQRRVQPAIIQKKRKKMFYKSRCNISGMNMSSSRLLTLTLIFSFLMTCGALANDQNSKSSSFSDAIAEKLQQNKLNNRDIYIDSDDEVEGSGSRGEIHDALEHDNDDIESSGSGYGPTDDTEPDEDIHSRSKISRVNKEPTNTHHSGDGSDIHVDEDDSDDYNESHPERSPLPIDGDDDDVYFDNTSSSNSVPSSTDGKIISTSTTDIDNSGSDYNINRQKEIVIPRSESIDPNRHEPIVPTETNYGPGGNEVLIMNTKNEDRPTSFFAQPGILAAVIGGAVVGLLFAILVVMFIVYRMRKKDEGSYALDEPKRSPQANSYTKNHNNREFYA</sequence>
<dbReference type="SUPFAM" id="SSF63825">
    <property type="entry name" value="YWTD domain"/>
    <property type="match status" value="1"/>
</dbReference>
<keyword evidence="23" id="KW-1185">Reference proteome</keyword>
<evidence type="ECO:0000256" key="15">
    <source>
        <dbReference type="PROSITE-ProRule" id="PRU00504"/>
    </source>
</evidence>
<dbReference type="EMBL" id="CVRI01000059">
    <property type="protein sequence ID" value="CRL03341.1"/>
    <property type="molecule type" value="Genomic_DNA"/>
</dbReference>
<feature type="binding site" evidence="12">
    <location>
        <position position="436"/>
    </location>
    <ligand>
        <name>a protein</name>
        <dbReference type="ChEBI" id="CHEBI:16541"/>
    </ligand>
    <ligandPart>
        <name>C-terminal Xaa-(2S)-2-hydroxyglycine residue</name>
        <dbReference type="ChEBI" id="CHEBI:142768"/>
    </ligandPart>
</feature>
<feature type="binding site" evidence="13">
    <location>
        <position position="423"/>
    </location>
    <ligand>
        <name>Ca(2+)</name>
        <dbReference type="ChEBI" id="CHEBI:29108"/>
        <note>structural</note>
    </ligand>
</feature>
<evidence type="ECO:0000256" key="18">
    <source>
        <dbReference type="SAM" id="MobiDB-lite"/>
    </source>
</evidence>
<dbReference type="Gene3D" id="2.120.10.30">
    <property type="entry name" value="TolB, C-terminal domain"/>
    <property type="match status" value="1"/>
</dbReference>
<dbReference type="OrthoDB" id="10018185at2759"/>
<evidence type="ECO:0000256" key="7">
    <source>
        <dbReference type="ARBA" id="ARBA00022989"/>
    </source>
</evidence>
<feature type="disulfide bond" evidence="14">
    <location>
        <begin position="537"/>
        <end position="557"/>
    </location>
</feature>
<dbReference type="GO" id="GO:0016829">
    <property type="term" value="F:lyase activity"/>
    <property type="evidence" value="ECO:0007669"/>
    <property type="project" value="UniProtKB-KW"/>
</dbReference>
<keyword evidence="11" id="KW-0456">Lyase</keyword>
<feature type="binding site" evidence="13">
    <location>
        <position position="597"/>
    </location>
    <ligand>
        <name>Zn(2+)</name>
        <dbReference type="ChEBI" id="CHEBI:29105"/>
        <note>catalytic</note>
    </ligand>
</feature>
<dbReference type="Pfam" id="PF02196">
    <property type="entry name" value="RBD"/>
    <property type="match status" value="1"/>
</dbReference>
<dbReference type="AlphaFoldDB" id="A0A1J1ISY5"/>
<evidence type="ECO:0000256" key="1">
    <source>
        <dbReference type="ARBA" id="ARBA00004479"/>
    </source>
</evidence>
<evidence type="ECO:0000313" key="23">
    <source>
        <dbReference type="Proteomes" id="UP000183832"/>
    </source>
</evidence>
<keyword evidence="4" id="KW-0732">Signal</keyword>
<keyword evidence="17" id="KW-0175">Coiled coil</keyword>
<feature type="binding site" evidence="13">
    <location>
        <position position="488"/>
    </location>
    <ligand>
        <name>Zn(2+)</name>
        <dbReference type="ChEBI" id="CHEBI:29105"/>
        <note>catalytic</note>
    </ligand>
</feature>
<dbReference type="Pfam" id="PF01034">
    <property type="entry name" value="Syndecan"/>
    <property type="match status" value="1"/>
</dbReference>
<keyword evidence="2 16" id="KW-0812">Transmembrane</keyword>
<comment type="similarity">
    <text evidence="16">Belongs to the syndecan proteoglycan family.</text>
</comment>
<dbReference type="PANTHER" id="PTHR10680">
    <property type="entry name" value="PEPTIDYL-GLYCINE ALPHA-AMIDATING MONOOXYGENASE"/>
    <property type="match status" value="1"/>
</dbReference>
<evidence type="ECO:0000256" key="6">
    <source>
        <dbReference type="ARBA" id="ARBA00022833"/>
    </source>
</evidence>
<keyword evidence="7 19" id="KW-1133">Transmembrane helix</keyword>
<dbReference type="PROSITE" id="PS51125">
    <property type="entry name" value="NHL"/>
    <property type="match status" value="2"/>
</dbReference>
<evidence type="ECO:0000256" key="11">
    <source>
        <dbReference type="ARBA" id="ARBA00023239"/>
    </source>
</evidence>
<dbReference type="Gene3D" id="3.30.60.20">
    <property type="match status" value="1"/>
</dbReference>
<dbReference type="Pfam" id="PF00130">
    <property type="entry name" value="C1_1"/>
    <property type="match status" value="1"/>
</dbReference>
<evidence type="ECO:0000256" key="9">
    <source>
        <dbReference type="ARBA" id="ARBA00023157"/>
    </source>
</evidence>
<keyword evidence="5" id="KW-0677">Repeat</keyword>
<evidence type="ECO:0000256" key="3">
    <source>
        <dbReference type="ARBA" id="ARBA00022723"/>
    </source>
</evidence>
<dbReference type="PANTHER" id="PTHR10680:SF36">
    <property type="entry name" value="PEPTIDYL-ALPHA-HYDROXYGLYCINE ALPHA-AMIDATING LYASE 1"/>
    <property type="match status" value="1"/>
</dbReference>
<proteinExistence type="inferred from homology"/>
<dbReference type="SMART" id="SM00455">
    <property type="entry name" value="RBD"/>
    <property type="match status" value="1"/>
</dbReference>
<dbReference type="GO" id="GO:0016020">
    <property type="term" value="C:membrane"/>
    <property type="evidence" value="ECO:0007669"/>
    <property type="project" value="UniProtKB-SubCell"/>
</dbReference>
<dbReference type="GO" id="GO:0007165">
    <property type="term" value="P:signal transduction"/>
    <property type="evidence" value="ECO:0007669"/>
    <property type="project" value="InterPro"/>
</dbReference>
<evidence type="ECO:0000259" key="21">
    <source>
        <dbReference type="PROSITE" id="PS50898"/>
    </source>
</evidence>
<dbReference type="CDD" id="cd20811">
    <property type="entry name" value="C1_Raf"/>
    <property type="match status" value="1"/>
</dbReference>
<dbReference type="InterPro" id="IPR002219">
    <property type="entry name" value="PKC_DAG/PE"/>
</dbReference>
<dbReference type="GO" id="GO:0046872">
    <property type="term" value="F:metal ion binding"/>
    <property type="evidence" value="ECO:0007669"/>
    <property type="project" value="UniProtKB-KW"/>
</dbReference>
<evidence type="ECO:0000313" key="22">
    <source>
        <dbReference type="EMBL" id="CRL03341.1"/>
    </source>
</evidence>
<feature type="region of interest" description="Disordered" evidence="18">
    <location>
        <begin position="1075"/>
        <end position="1101"/>
    </location>
</feature>
<dbReference type="GO" id="GO:0005576">
    <property type="term" value="C:extracellular region"/>
    <property type="evidence" value="ECO:0007669"/>
    <property type="project" value="TreeGrafter"/>
</dbReference>
<dbReference type="PROSITE" id="PS00964">
    <property type="entry name" value="SYNDECAN"/>
    <property type="match status" value="1"/>
</dbReference>
<feature type="disulfide bond" evidence="14">
    <location>
        <begin position="609"/>
        <end position="620"/>
    </location>
</feature>
<feature type="region of interest" description="Disordered" evidence="18">
    <location>
        <begin position="847"/>
        <end position="983"/>
    </location>
</feature>
<dbReference type="GO" id="GO:0006518">
    <property type="term" value="P:peptide metabolic process"/>
    <property type="evidence" value="ECO:0007669"/>
    <property type="project" value="InterPro"/>
</dbReference>
<evidence type="ECO:0000256" key="17">
    <source>
        <dbReference type="SAM" id="Coils"/>
    </source>
</evidence>
<feature type="transmembrane region" description="Helical" evidence="19">
    <location>
        <begin position="804"/>
        <end position="821"/>
    </location>
</feature>
<comment type="function">
    <text evidence="16">Cell surface proteoglycan.</text>
</comment>
<dbReference type="Gene3D" id="3.10.20.90">
    <property type="entry name" value="Phosphatidylinositol 3-kinase Catalytic Subunit, Chain A, domain 1"/>
    <property type="match status" value="1"/>
</dbReference>
<feature type="binding site" evidence="13">
    <location>
        <position position="689"/>
    </location>
    <ligand>
        <name>Zn(2+)</name>
        <dbReference type="ChEBI" id="CHEBI:29105"/>
        <note>catalytic</note>
    </ligand>
</feature>
<dbReference type="InterPro" id="IPR029071">
    <property type="entry name" value="Ubiquitin-like_domsf"/>
</dbReference>
<feature type="binding site" evidence="13">
    <location>
        <position position="490"/>
    </location>
    <ligand>
        <name>Ca(2+)</name>
        <dbReference type="ChEBI" id="CHEBI:29108"/>
        <note>structural</note>
    </ligand>
</feature>
<dbReference type="InterPro" id="IPR003585">
    <property type="entry name" value="Neurexin-like"/>
</dbReference>
<feature type="repeat" description="NHL" evidence="15">
    <location>
        <begin position="586"/>
        <end position="624"/>
    </location>
</feature>
<keyword evidence="8 19" id="KW-0472">Membrane</keyword>
<keyword evidence="3 13" id="KW-0479">Metal-binding</keyword>
<dbReference type="SMART" id="SM00294">
    <property type="entry name" value="4.1m"/>
    <property type="match status" value="1"/>
</dbReference>
<dbReference type="InterPro" id="IPR030479">
    <property type="entry name" value="Syndecan_CS"/>
</dbReference>
<dbReference type="CDD" id="cd14958">
    <property type="entry name" value="NHL_PAL_like"/>
    <property type="match status" value="1"/>
</dbReference>
<dbReference type="CDD" id="cd01816">
    <property type="entry name" value="RBD_RAF"/>
    <property type="match status" value="1"/>
</dbReference>
<comment type="cofactor">
    <cofactor evidence="13">
        <name>Zn(2+)</name>
        <dbReference type="ChEBI" id="CHEBI:29105"/>
    </cofactor>
    <text evidence="13">Binds one Zn(2+) ion per subunit.</text>
</comment>
<organism evidence="22 23">
    <name type="scientific">Clunio marinus</name>
    <dbReference type="NCBI Taxonomy" id="568069"/>
    <lineage>
        <taxon>Eukaryota</taxon>
        <taxon>Metazoa</taxon>
        <taxon>Ecdysozoa</taxon>
        <taxon>Arthropoda</taxon>
        <taxon>Hexapoda</taxon>
        <taxon>Insecta</taxon>
        <taxon>Pterygota</taxon>
        <taxon>Neoptera</taxon>
        <taxon>Endopterygota</taxon>
        <taxon>Diptera</taxon>
        <taxon>Nematocera</taxon>
        <taxon>Chironomoidea</taxon>
        <taxon>Chironomidae</taxon>
        <taxon>Clunio</taxon>
    </lineage>
</organism>
<keyword evidence="10 16" id="KW-0325">Glycoprotein</keyword>
<dbReference type="PROSITE" id="PS50898">
    <property type="entry name" value="RBD"/>
    <property type="match status" value="1"/>
</dbReference>
<dbReference type="SUPFAM" id="SSF54236">
    <property type="entry name" value="Ubiquitin-like"/>
    <property type="match status" value="1"/>
</dbReference>
<dbReference type="InterPro" id="IPR011042">
    <property type="entry name" value="6-blade_b-propeller_TolB-like"/>
</dbReference>
<evidence type="ECO:0000256" key="5">
    <source>
        <dbReference type="ARBA" id="ARBA00022737"/>
    </source>
</evidence>
<keyword evidence="9 14" id="KW-1015">Disulfide bond</keyword>
<dbReference type="InterPro" id="IPR001258">
    <property type="entry name" value="NHL_repeat"/>
</dbReference>
<dbReference type="InterPro" id="IPR027789">
    <property type="entry name" value="Syndecan/Neurexin_dom"/>
</dbReference>
<evidence type="ECO:0000259" key="20">
    <source>
        <dbReference type="PROSITE" id="PS50081"/>
    </source>
</evidence>
<gene>
    <name evidence="22" type="ORF">CLUMA_CG016497</name>
</gene>
<evidence type="ECO:0000256" key="2">
    <source>
        <dbReference type="ARBA" id="ARBA00022692"/>
    </source>
</evidence>
<feature type="domain" description="RBD" evidence="21">
    <location>
        <begin position="95"/>
        <end position="166"/>
    </location>
</feature>
<keyword evidence="13" id="KW-0106">Calcium</keyword>
<feature type="coiled-coil region" evidence="17">
    <location>
        <begin position="12"/>
        <end position="84"/>
    </location>
</feature>
<evidence type="ECO:0000256" key="4">
    <source>
        <dbReference type="ARBA" id="ARBA00022729"/>
    </source>
</evidence>
<evidence type="ECO:0000256" key="10">
    <source>
        <dbReference type="ARBA" id="ARBA00023180"/>
    </source>
</evidence>
<dbReference type="PROSITE" id="PS50081">
    <property type="entry name" value="ZF_DAG_PE_2"/>
    <property type="match status" value="1"/>
</dbReference>
<dbReference type="Pfam" id="PF01436">
    <property type="entry name" value="NHL"/>
    <property type="match status" value="2"/>
</dbReference>
<feature type="transmembrane region" description="Helical" evidence="19">
    <location>
        <begin position="1042"/>
        <end position="1066"/>
    </location>
</feature>
<evidence type="ECO:0000256" key="14">
    <source>
        <dbReference type="PIRSR" id="PIRSR600720-3"/>
    </source>
</evidence>
<dbReference type="InterPro" id="IPR046349">
    <property type="entry name" value="C1-like_sf"/>
</dbReference>
<dbReference type="PROSITE" id="PS00479">
    <property type="entry name" value="ZF_DAG_PE_1"/>
    <property type="match status" value="1"/>
</dbReference>
<comment type="subcellular location">
    <subcellularLocation>
        <location evidence="1 16">Membrane</location>
        <topology evidence="1 16">Single-pass type I membrane protein</topology>
    </subcellularLocation>
</comment>
<feature type="transmembrane region" description="Helical" evidence="19">
    <location>
        <begin position="746"/>
        <end position="767"/>
    </location>
</feature>
<dbReference type="InterPro" id="IPR003116">
    <property type="entry name" value="RBD_dom"/>
</dbReference>